<dbReference type="SUPFAM" id="SSF46785">
    <property type="entry name" value="Winged helix' DNA-binding domain"/>
    <property type="match status" value="1"/>
</dbReference>
<dbReference type="Pfam" id="PF00891">
    <property type="entry name" value="Methyltransf_2"/>
    <property type="match status" value="1"/>
</dbReference>
<reference evidence="6 7" key="1">
    <citation type="journal article" date="2014" name="PLoS Genet.">
        <title>Analysis of the Phlebiopsis gigantea genome, transcriptome and secretome provides insight into its pioneer colonization strategies of wood.</title>
        <authorList>
            <person name="Hori C."/>
            <person name="Ishida T."/>
            <person name="Igarashi K."/>
            <person name="Samejima M."/>
            <person name="Suzuki H."/>
            <person name="Master E."/>
            <person name="Ferreira P."/>
            <person name="Ruiz-Duenas F.J."/>
            <person name="Held B."/>
            <person name="Canessa P."/>
            <person name="Larrondo L.F."/>
            <person name="Schmoll M."/>
            <person name="Druzhinina I.S."/>
            <person name="Kubicek C.P."/>
            <person name="Gaskell J.A."/>
            <person name="Kersten P."/>
            <person name="St John F."/>
            <person name="Glasner J."/>
            <person name="Sabat G."/>
            <person name="Splinter BonDurant S."/>
            <person name="Syed K."/>
            <person name="Yadav J."/>
            <person name="Mgbeahuruike A.C."/>
            <person name="Kovalchuk A."/>
            <person name="Asiegbu F.O."/>
            <person name="Lackner G."/>
            <person name="Hoffmeister D."/>
            <person name="Rencoret J."/>
            <person name="Gutierrez A."/>
            <person name="Sun H."/>
            <person name="Lindquist E."/>
            <person name="Barry K."/>
            <person name="Riley R."/>
            <person name="Grigoriev I.V."/>
            <person name="Henrissat B."/>
            <person name="Kues U."/>
            <person name="Berka R.M."/>
            <person name="Martinez A.T."/>
            <person name="Covert S.F."/>
            <person name="Blanchette R.A."/>
            <person name="Cullen D."/>
        </authorList>
    </citation>
    <scope>NUCLEOTIDE SEQUENCE [LARGE SCALE GENOMIC DNA]</scope>
    <source>
        <strain evidence="6 7">11061_1 CR5-6</strain>
    </source>
</reference>
<evidence type="ECO:0000259" key="5">
    <source>
        <dbReference type="Pfam" id="PF08100"/>
    </source>
</evidence>
<dbReference type="Gene3D" id="3.40.50.150">
    <property type="entry name" value="Vaccinia Virus protein VP39"/>
    <property type="match status" value="1"/>
</dbReference>
<keyword evidence="7" id="KW-1185">Reference proteome</keyword>
<evidence type="ECO:0000313" key="6">
    <source>
        <dbReference type="EMBL" id="KIP12880.1"/>
    </source>
</evidence>
<dbReference type="Pfam" id="PF08100">
    <property type="entry name" value="Dimerisation"/>
    <property type="match status" value="1"/>
</dbReference>
<dbReference type="InterPro" id="IPR016461">
    <property type="entry name" value="COMT-like"/>
</dbReference>
<organism evidence="6 7">
    <name type="scientific">Phlebiopsis gigantea (strain 11061_1 CR5-6)</name>
    <name type="common">White-rot fungus</name>
    <name type="synonym">Peniophora gigantea</name>
    <dbReference type="NCBI Taxonomy" id="745531"/>
    <lineage>
        <taxon>Eukaryota</taxon>
        <taxon>Fungi</taxon>
        <taxon>Dikarya</taxon>
        <taxon>Basidiomycota</taxon>
        <taxon>Agaricomycotina</taxon>
        <taxon>Agaricomycetes</taxon>
        <taxon>Polyporales</taxon>
        <taxon>Phanerochaetaceae</taxon>
        <taxon>Phlebiopsis</taxon>
    </lineage>
</organism>
<dbReference type="GO" id="GO:0008171">
    <property type="term" value="F:O-methyltransferase activity"/>
    <property type="evidence" value="ECO:0007669"/>
    <property type="project" value="InterPro"/>
</dbReference>
<dbReference type="GO" id="GO:0046983">
    <property type="term" value="F:protein dimerization activity"/>
    <property type="evidence" value="ECO:0007669"/>
    <property type="project" value="InterPro"/>
</dbReference>
<dbReference type="InterPro" id="IPR036390">
    <property type="entry name" value="WH_DNA-bd_sf"/>
</dbReference>
<dbReference type="InterPro" id="IPR012967">
    <property type="entry name" value="COMT_dimerisation"/>
</dbReference>
<dbReference type="EMBL" id="KN840438">
    <property type="protein sequence ID" value="KIP12880.1"/>
    <property type="molecule type" value="Genomic_DNA"/>
</dbReference>
<dbReference type="PANTHER" id="PTHR43712">
    <property type="entry name" value="PUTATIVE (AFU_ORTHOLOGUE AFUA_4G14580)-RELATED"/>
    <property type="match status" value="1"/>
</dbReference>
<evidence type="ECO:0000256" key="1">
    <source>
        <dbReference type="ARBA" id="ARBA00022603"/>
    </source>
</evidence>
<dbReference type="PROSITE" id="PS51683">
    <property type="entry name" value="SAM_OMT_II"/>
    <property type="match status" value="1"/>
</dbReference>
<gene>
    <name evidence="6" type="ORF">PHLGIDRAFT_97630</name>
</gene>
<dbReference type="SUPFAM" id="SSF53335">
    <property type="entry name" value="S-adenosyl-L-methionine-dependent methyltransferases"/>
    <property type="match status" value="1"/>
</dbReference>
<dbReference type="AlphaFoldDB" id="A0A0C3SFY2"/>
<evidence type="ECO:0000256" key="2">
    <source>
        <dbReference type="ARBA" id="ARBA00022679"/>
    </source>
</evidence>
<dbReference type="InterPro" id="IPR001077">
    <property type="entry name" value="COMT_C"/>
</dbReference>
<evidence type="ECO:0000313" key="7">
    <source>
        <dbReference type="Proteomes" id="UP000053257"/>
    </source>
</evidence>
<keyword evidence="1" id="KW-0489">Methyltransferase</keyword>
<dbReference type="Proteomes" id="UP000053257">
    <property type="component" value="Unassembled WGS sequence"/>
</dbReference>
<keyword evidence="2" id="KW-0808">Transferase</keyword>
<sequence>MPALPRAQKLLALVDLVNKTAQTILAEWETEDASSSSSQPEQDSPLPSWELYNARRTLAGACGAFDELVYDPQLRLLEMGVSFFHSRALYIATEHRIADILAHTDRVRGGMYVGDISAKVGIDARKLARIMRMLTSAHIFEEVREDHFCNNRITESLVGNEALRACLLTFGMETYDASVKLPDVIRNTLYPNIPLRLAFKEGLQTTQSYFEWLEEKVPQPDGSLGPRPSLEIFSLAMLGGGRVLTPPVNYDFPWKSLGNSTVVDVGGGIGSMSLELAKIYPDLKFVVQDTNIWEAEHMEYLQNRVTLMVHDFFEENPVKGADVYVLRCVLHDWDDARCIDILKALARSMGKNSRLLAVELVMNTTIGCPEVVSASPPLPANFGAATRLAHSIDWVAESLNHGMERTPRQYRELAYRAGLQLIKVWECRSALGVFEMCLPPEERSRL</sequence>
<evidence type="ECO:0000256" key="3">
    <source>
        <dbReference type="ARBA" id="ARBA00022691"/>
    </source>
</evidence>
<dbReference type="OrthoDB" id="1606438at2759"/>
<evidence type="ECO:0000259" key="4">
    <source>
        <dbReference type="Pfam" id="PF00891"/>
    </source>
</evidence>
<dbReference type="InterPro" id="IPR036388">
    <property type="entry name" value="WH-like_DNA-bd_sf"/>
</dbReference>
<dbReference type="InterPro" id="IPR029063">
    <property type="entry name" value="SAM-dependent_MTases_sf"/>
</dbReference>
<dbReference type="PANTHER" id="PTHR43712:SF2">
    <property type="entry name" value="O-METHYLTRANSFERASE CICE"/>
    <property type="match status" value="1"/>
</dbReference>
<name>A0A0C3SFY2_PHLG1</name>
<dbReference type="HOGENOM" id="CLU_005533_0_1_1"/>
<proteinExistence type="predicted"/>
<feature type="domain" description="O-methyltransferase dimerisation" evidence="5">
    <location>
        <begin position="82"/>
        <end position="146"/>
    </location>
</feature>
<keyword evidence="3" id="KW-0949">S-adenosyl-L-methionine</keyword>
<dbReference type="Gene3D" id="1.10.10.10">
    <property type="entry name" value="Winged helix-like DNA-binding domain superfamily/Winged helix DNA-binding domain"/>
    <property type="match status" value="1"/>
</dbReference>
<feature type="domain" description="O-methyltransferase C-terminal" evidence="4">
    <location>
        <begin position="260"/>
        <end position="419"/>
    </location>
</feature>
<protein>
    <submittedName>
        <fullName evidence="6">Uncharacterized protein</fullName>
    </submittedName>
</protein>
<accession>A0A0C3SFY2</accession>
<dbReference type="GO" id="GO:0032259">
    <property type="term" value="P:methylation"/>
    <property type="evidence" value="ECO:0007669"/>
    <property type="project" value="UniProtKB-KW"/>
</dbReference>